<dbReference type="InterPro" id="IPR013783">
    <property type="entry name" value="Ig-like_fold"/>
</dbReference>
<dbReference type="Pfam" id="PF18676">
    <property type="entry name" value="MBG_2"/>
    <property type="match status" value="3"/>
</dbReference>
<organism evidence="2 3">
    <name type="scientific">Fimbriiglobus ruber</name>
    <dbReference type="NCBI Taxonomy" id="1908690"/>
    <lineage>
        <taxon>Bacteria</taxon>
        <taxon>Pseudomonadati</taxon>
        <taxon>Planctomycetota</taxon>
        <taxon>Planctomycetia</taxon>
        <taxon>Gemmatales</taxon>
        <taxon>Gemmataceae</taxon>
        <taxon>Fimbriiglobus</taxon>
    </lineage>
</organism>
<proteinExistence type="predicted"/>
<dbReference type="Proteomes" id="UP000214646">
    <property type="component" value="Unassembled WGS sequence"/>
</dbReference>
<comment type="caution">
    <text evidence="2">The sequence shown here is derived from an EMBL/GenBank/DDBJ whole genome shotgun (WGS) entry which is preliminary data.</text>
</comment>
<evidence type="ECO:0000259" key="1">
    <source>
        <dbReference type="PROSITE" id="PS50093"/>
    </source>
</evidence>
<dbReference type="SMART" id="SM00089">
    <property type="entry name" value="PKD"/>
    <property type="match status" value="1"/>
</dbReference>
<keyword evidence="3" id="KW-1185">Reference proteome</keyword>
<sequence length="361" mass="36294">MVYGGTVPNLGYTATGYVNEDSSSVLSGSLSTGATATSGVGSYSITQGTLDAGSNYAIAFTPGTLTVTPATLEIIASGQTVVYGSTIPDLAYSSSGLVNGDTISGSLSTSATSASGVGTYPITQGNLDAGPNYTVTYTAATLAIDPAPLSVAANDQKMVLGSPVPALTFTATGFVNGDTLASLGGSLSADASTVGTHAITLGDLSEPNYTITFTPGTLTVYAKLTATVSPALVAGLPNQIFTLTASGAGGDGNYTYTWDDTSTTASDDVSYPAAGDYTVGVTVTDGFGQSARATASVHVTADPNLAVTIGPAAGYTWVNHGFLFTATATGGDGSYTYVWGMERAGRRIRCRTRRPAIIRSA</sequence>
<feature type="domain" description="PKD" evidence="1">
    <location>
        <begin position="224"/>
        <end position="301"/>
    </location>
</feature>
<accession>A0A225DJV6</accession>
<dbReference type="AlphaFoldDB" id="A0A225DJV6"/>
<dbReference type="InterPro" id="IPR022409">
    <property type="entry name" value="PKD/Chitinase_dom"/>
</dbReference>
<dbReference type="InterPro" id="IPR041286">
    <property type="entry name" value="MBG_2"/>
</dbReference>
<gene>
    <name evidence="2" type="ORF">FRUB_03828</name>
</gene>
<name>A0A225DJV6_9BACT</name>
<dbReference type="CDD" id="cd00146">
    <property type="entry name" value="PKD"/>
    <property type="match status" value="1"/>
</dbReference>
<dbReference type="SUPFAM" id="SSF49299">
    <property type="entry name" value="PKD domain"/>
    <property type="match status" value="1"/>
</dbReference>
<protein>
    <submittedName>
        <fullName evidence="2">Surface proteins containing Ig-like domains-like</fullName>
    </submittedName>
</protein>
<dbReference type="Gene3D" id="3.30.160.710">
    <property type="match status" value="2"/>
</dbReference>
<dbReference type="PROSITE" id="PS50093">
    <property type="entry name" value="PKD"/>
    <property type="match status" value="1"/>
</dbReference>
<dbReference type="InterPro" id="IPR000601">
    <property type="entry name" value="PKD_dom"/>
</dbReference>
<dbReference type="InterPro" id="IPR035986">
    <property type="entry name" value="PKD_dom_sf"/>
</dbReference>
<evidence type="ECO:0000313" key="3">
    <source>
        <dbReference type="Proteomes" id="UP000214646"/>
    </source>
</evidence>
<evidence type="ECO:0000313" key="2">
    <source>
        <dbReference type="EMBL" id="OWK41750.1"/>
    </source>
</evidence>
<dbReference type="EMBL" id="NIDE01000005">
    <property type="protein sequence ID" value="OWK41750.1"/>
    <property type="molecule type" value="Genomic_DNA"/>
</dbReference>
<dbReference type="Gene3D" id="2.60.40.10">
    <property type="entry name" value="Immunoglobulins"/>
    <property type="match status" value="1"/>
</dbReference>
<reference evidence="3" key="1">
    <citation type="submission" date="2017-06" db="EMBL/GenBank/DDBJ databases">
        <title>Genome analysis of Fimbriiglobus ruber SP5, the first member of the order Planctomycetales with confirmed chitinolytic capability.</title>
        <authorList>
            <person name="Ravin N.V."/>
            <person name="Rakitin A.L."/>
            <person name="Ivanova A.A."/>
            <person name="Beletsky A.V."/>
            <person name="Kulichevskaya I.S."/>
            <person name="Mardanov A.V."/>
            <person name="Dedysh S.N."/>
        </authorList>
    </citation>
    <scope>NUCLEOTIDE SEQUENCE [LARGE SCALE GENOMIC DNA]</scope>
    <source>
        <strain evidence="3">SP5</strain>
    </source>
</reference>